<organism evidence="2 3">
    <name type="scientific">Shewanella intestini</name>
    <dbReference type="NCBI Taxonomy" id="2017544"/>
    <lineage>
        <taxon>Bacteria</taxon>
        <taxon>Pseudomonadati</taxon>
        <taxon>Pseudomonadota</taxon>
        <taxon>Gammaproteobacteria</taxon>
        <taxon>Alteromonadales</taxon>
        <taxon>Shewanellaceae</taxon>
        <taxon>Shewanella</taxon>
    </lineage>
</organism>
<feature type="transmembrane region" description="Helical" evidence="1">
    <location>
        <begin position="24"/>
        <end position="45"/>
    </location>
</feature>
<protein>
    <recommendedName>
        <fullName evidence="4">ABC transporter ATP-binding protein</fullName>
    </recommendedName>
</protein>
<gene>
    <name evidence="2" type="ORF">G3R48_10340</name>
</gene>
<keyword evidence="1" id="KW-1133">Transmembrane helix</keyword>
<evidence type="ECO:0008006" key="4">
    <source>
        <dbReference type="Google" id="ProtNLM"/>
    </source>
</evidence>
<sequence>MQQPHPQLNWAWLKQKIIAHKRQLFQANTIAVAATLLSLPIPMLMPFLVDKVLLEKPSWLLNTLMGKIISLPLAPR</sequence>
<reference evidence="2 3" key="1">
    <citation type="submission" date="2020-02" db="EMBL/GenBank/DDBJ databases">
        <title>Shewanella WXL01 sp. nov., a marine bacterium isolated from green algae in Luhuitou Fringing Reef (Northern South China Sea).</title>
        <authorList>
            <person name="Wang X."/>
        </authorList>
    </citation>
    <scope>NUCLEOTIDE SEQUENCE [LARGE SCALE GENOMIC DNA]</scope>
    <source>
        <strain evidence="2 3">MCCC 1A01895</strain>
    </source>
</reference>
<accession>A0ABS5I2X5</accession>
<proteinExistence type="predicted"/>
<evidence type="ECO:0000256" key="1">
    <source>
        <dbReference type="SAM" id="Phobius"/>
    </source>
</evidence>
<evidence type="ECO:0000313" key="2">
    <source>
        <dbReference type="EMBL" id="MBR9728370.1"/>
    </source>
</evidence>
<dbReference type="EMBL" id="JAAIKR010000009">
    <property type="protein sequence ID" value="MBR9728370.1"/>
    <property type="molecule type" value="Genomic_DNA"/>
</dbReference>
<keyword evidence="1" id="KW-0472">Membrane</keyword>
<evidence type="ECO:0000313" key="3">
    <source>
        <dbReference type="Proteomes" id="UP000811844"/>
    </source>
</evidence>
<comment type="caution">
    <text evidence="2">The sequence shown here is derived from an EMBL/GenBank/DDBJ whole genome shotgun (WGS) entry which is preliminary data.</text>
</comment>
<keyword evidence="1" id="KW-0812">Transmembrane</keyword>
<dbReference type="RefSeq" id="WP_153664799.1">
    <property type="nucleotide sequence ID" value="NZ_JAAIKR010000009.1"/>
</dbReference>
<name>A0ABS5I2X5_9GAMM</name>
<keyword evidence="3" id="KW-1185">Reference proteome</keyword>
<dbReference type="Proteomes" id="UP000811844">
    <property type="component" value="Unassembled WGS sequence"/>
</dbReference>